<dbReference type="Pfam" id="PF00089">
    <property type="entry name" value="Trypsin"/>
    <property type="match status" value="2"/>
</dbReference>
<keyword evidence="4" id="KW-1015">Disulfide bond</keyword>
<dbReference type="PANTHER" id="PTHR24252:SF26">
    <property type="entry name" value="TRANSMEMBRANE SERINE PROTEASE 9"/>
    <property type="match status" value="1"/>
</dbReference>
<keyword evidence="3 6" id="KW-0720">Serine protease</keyword>
<evidence type="ECO:0000313" key="8">
    <source>
        <dbReference type="EMBL" id="KAF5909820.1"/>
    </source>
</evidence>
<feature type="non-terminal residue" evidence="8">
    <location>
        <position position="356"/>
    </location>
</feature>
<dbReference type="PROSITE" id="PS00135">
    <property type="entry name" value="TRYPSIN_SER"/>
    <property type="match status" value="1"/>
</dbReference>
<feature type="non-terminal residue" evidence="8">
    <location>
        <position position="1"/>
    </location>
</feature>
<evidence type="ECO:0000256" key="2">
    <source>
        <dbReference type="ARBA" id="ARBA00022801"/>
    </source>
</evidence>
<protein>
    <submittedName>
        <fullName evidence="8">Transmembrane protease serine 9</fullName>
    </submittedName>
</protein>
<dbReference type="InterPro" id="IPR043504">
    <property type="entry name" value="Peptidase_S1_PA_chymotrypsin"/>
</dbReference>
<dbReference type="Proteomes" id="UP000727407">
    <property type="component" value="Unassembled WGS sequence"/>
</dbReference>
<dbReference type="InterPro" id="IPR009003">
    <property type="entry name" value="Peptidase_S1_PA"/>
</dbReference>
<dbReference type="InterPro" id="IPR001314">
    <property type="entry name" value="Peptidase_S1A"/>
</dbReference>
<evidence type="ECO:0000256" key="5">
    <source>
        <dbReference type="ARBA" id="ARBA00024195"/>
    </source>
</evidence>
<keyword evidence="1 6" id="KW-0645">Protease</keyword>
<name>A0A8J5C8T4_CLAMG</name>
<comment type="caution">
    <text evidence="8">The sequence shown here is derived from an EMBL/GenBank/DDBJ whole genome shotgun (WGS) entry which is preliminary data.</text>
</comment>
<keyword evidence="2 6" id="KW-0378">Hydrolase</keyword>
<feature type="domain" description="Peptidase S1" evidence="7">
    <location>
        <begin position="8"/>
        <end position="169"/>
    </location>
</feature>
<proteinExistence type="inferred from homology"/>
<dbReference type="AlphaFoldDB" id="A0A8J5C8T4"/>
<dbReference type="SMART" id="SM00020">
    <property type="entry name" value="Tryp_SPc"/>
    <property type="match status" value="2"/>
</dbReference>
<accession>A0A8J5C8T4</accession>
<dbReference type="CDD" id="cd00190">
    <property type="entry name" value="Tryp_SPc"/>
    <property type="match status" value="2"/>
</dbReference>
<feature type="domain" description="Peptidase S1" evidence="7">
    <location>
        <begin position="223"/>
        <end position="356"/>
    </location>
</feature>
<dbReference type="FunFam" id="2.40.10.10:FF:000166">
    <property type="entry name" value="Trypsin"/>
    <property type="match status" value="1"/>
</dbReference>
<evidence type="ECO:0000256" key="6">
    <source>
        <dbReference type="RuleBase" id="RU363034"/>
    </source>
</evidence>
<keyword evidence="9" id="KW-1185">Reference proteome</keyword>
<dbReference type="FunFam" id="2.40.10.10:FF:000002">
    <property type="entry name" value="Transmembrane protease serine"/>
    <property type="match status" value="1"/>
</dbReference>
<dbReference type="Gene3D" id="2.40.10.10">
    <property type="entry name" value="Trypsin-like serine proteases"/>
    <property type="match status" value="2"/>
</dbReference>
<dbReference type="OrthoDB" id="10012881at2759"/>
<evidence type="ECO:0000259" key="7">
    <source>
        <dbReference type="PROSITE" id="PS50240"/>
    </source>
</evidence>
<dbReference type="PANTHER" id="PTHR24252">
    <property type="entry name" value="ACROSIN-RELATED"/>
    <property type="match status" value="1"/>
</dbReference>
<organism evidence="8 9">
    <name type="scientific">Clarias magur</name>
    <name type="common">Asian catfish</name>
    <name type="synonym">Macropteronotus magur</name>
    <dbReference type="NCBI Taxonomy" id="1594786"/>
    <lineage>
        <taxon>Eukaryota</taxon>
        <taxon>Metazoa</taxon>
        <taxon>Chordata</taxon>
        <taxon>Craniata</taxon>
        <taxon>Vertebrata</taxon>
        <taxon>Euteleostomi</taxon>
        <taxon>Actinopterygii</taxon>
        <taxon>Neopterygii</taxon>
        <taxon>Teleostei</taxon>
        <taxon>Ostariophysi</taxon>
        <taxon>Siluriformes</taxon>
        <taxon>Clariidae</taxon>
        <taxon>Clarias</taxon>
    </lineage>
</organism>
<dbReference type="GO" id="GO:0006508">
    <property type="term" value="P:proteolysis"/>
    <property type="evidence" value="ECO:0007669"/>
    <property type="project" value="UniProtKB-KW"/>
</dbReference>
<dbReference type="PRINTS" id="PR00722">
    <property type="entry name" value="CHYMOTRYPSIN"/>
</dbReference>
<dbReference type="PROSITE" id="PS00134">
    <property type="entry name" value="TRYPSIN_HIS"/>
    <property type="match status" value="1"/>
</dbReference>
<gene>
    <name evidence="8" type="primary">tmprss9</name>
    <name evidence="8" type="ORF">DAT39_000509</name>
</gene>
<dbReference type="InterPro" id="IPR018114">
    <property type="entry name" value="TRYPSIN_HIS"/>
</dbReference>
<evidence type="ECO:0000256" key="4">
    <source>
        <dbReference type="ARBA" id="ARBA00023157"/>
    </source>
</evidence>
<keyword evidence="8" id="KW-0812">Transmembrane</keyword>
<reference evidence="8" key="1">
    <citation type="submission" date="2020-07" db="EMBL/GenBank/DDBJ databases">
        <title>Clarias magur genome sequencing, assembly and annotation.</title>
        <authorList>
            <person name="Kushwaha B."/>
            <person name="Kumar R."/>
            <person name="Das P."/>
            <person name="Joshi C.G."/>
            <person name="Kumar D."/>
            <person name="Nagpure N.S."/>
            <person name="Pandey M."/>
            <person name="Agarwal S."/>
            <person name="Srivastava S."/>
            <person name="Singh M."/>
            <person name="Sahoo L."/>
            <person name="Jayasankar P."/>
            <person name="Meher P.K."/>
            <person name="Koringa P.G."/>
            <person name="Iquebal M.A."/>
            <person name="Das S.P."/>
            <person name="Bit A."/>
            <person name="Patnaik S."/>
            <person name="Patel N."/>
            <person name="Shah T.M."/>
            <person name="Hinsu A."/>
            <person name="Jena J.K."/>
        </authorList>
    </citation>
    <scope>NUCLEOTIDE SEQUENCE</scope>
    <source>
        <strain evidence="8">CIFAMagur01</strain>
        <tissue evidence="8">Testis</tissue>
    </source>
</reference>
<comment type="similarity">
    <text evidence="5">Belongs to the peptidase S1 family. CLIP subfamily.</text>
</comment>
<evidence type="ECO:0000313" key="9">
    <source>
        <dbReference type="Proteomes" id="UP000727407"/>
    </source>
</evidence>
<dbReference type="EMBL" id="QNUK01000002">
    <property type="protein sequence ID" value="KAF5909820.1"/>
    <property type="molecule type" value="Genomic_DNA"/>
</dbReference>
<dbReference type="GO" id="GO:0004252">
    <property type="term" value="F:serine-type endopeptidase activity"/>
    <property type="evidence" value="ECO:0007669"/>
    <property type="project" value="InterPro"/>
</dbReference>
<dbReference type="InterPro" id="IPR001254">
    <property type="entry name" value="Trypsin_dom"/>
</dbReference>
<sequence>ASGKSFLDINANANYNPLNSDSDVSVLELEKSLTFTPYIQPICIPSSSHVFSPGQDCIISGWGAIKPDSSQVPSMLQKASVKIIDSKVCNSSTVYRGTITRTMMCAGFLQGKVDSCQGDSGGPLVCESSTGRFFLAGIVSWGMGCAQINKPGVYSRVTVLRNWILSHAESSSTEERPTVRSATNTAILRAKAIASTPVAITSTPSGSTSTDCGQRPEFSHQRIVGGMSARRGEWPWVASLQFQRLHRCGATLIHCKWLITAAHCFTRKESNPSGWTVSLGSVVRSGLGALVIPVQRIIQHPAFNSSNMDFDVALVQLSIPAPSSYTIQTLCLPSPTHSFFRGTECYITGWGSMRED</sequence>
<evidence type="ECO:0000256" key="3">
    <source>
        <dbReference type="ARBA" id="ARBA00022825"/>
    </source>
</evidence>
<dbReference type="PROSITE" id="PS50240">
    <property type="entry name" value="TRYPSIN_DOM"/>
    <property type="match status" value="2"/>
</dbReference>
<dbReference type="SUPFAM" id="SSF50494">
    <property type="entry name" value="Trypsin-like serine proteases"/>
    <property type="match status" value="2"/>
</dbReference>
<dbReference type="InterPro" id="IPR033116">
    <property type="entry name" value="TRYPSIN_SER"/>
</dbReference>
<evidence type="ECO:0000256" key="1">
    <source>
        <dbReference type="ARBA" id="ARBA00022670"/>
    </source>
</evidence>
<keyword evidence="8" id="KW-0472">Membrane</keyword>